<proteinExistence type="predicted"/>
<evidence type="ECO:0000313" key="2">
    <source>
        <dbReference type="EMBL" id="VVC41854.1"/>
    </source>
</evidence>
<evidence type="ECO:0000313" key="3">
    <source>
        <dbReference type="Proteomes" id="UP000325440"/>
    </source>
</evidence>
<dbReference type="Proteomes" id="UP000325440">
    <property type="component" value="Unassembled WGS sequence"/>
</dbReference>
<protein>
    <submittedName>
        <fullName evidence="2">PiggyBac transposable element-derived protein</fullName>
    </submittedName>
</protein>
<evidence type="ECO:0000259" key="1">
    <source>
        <dbReference type="Pfam" id="PF13843"/>
    </source>
</evidence>
<dbReference type="Pfam" id="PF13843">
    <property type="entry name" value="DDE_Tnp_1_7"/>
    <property type="match status" value="1"/>
</dbReference>
<dbReference type="AlphaFoldDB" id="A0A5E4NDJ5"/>
<sequence>MTVIRKIFEDFVKNCKSCYKISEYATIDEKLQSFRGRCSFRVYMPNKPAKYGLKLFALVDSVNYYTNNLELYAGTQPLGPFSINNSASCVVKRLIENIKHTGRNITIDNWFTSITLADDILIDRITLI</sequence>
<reference evidence="2 3" key="1">
    <citation type="submission" date="2019-08" db="EMBL/GenBank/DDBJ databases">
        <authorList>
            <person name="Alioto T."/>
            <person name="Alioto T."/>
            <person name="Gomez Garrido J."/>
        </authorList>
    </citation>
    <scope>NUCLEOTIDE SEQUENCE [LARGE SCALE GENOMIC DNA]</scope>
</reference>
<dbReference type="EMBL" id="CABPRJ010001928">
    <property type="protein sequence ID" value="VVC41854.1"/>
    <property type="molecule type" value="Genomic_DNA"/>
</dbReference>
<accession>A0A5E4NDJ5</accession>
<gene>
    <name evidence="2" type="ORF">CINCED_3A020662</name>
</gene>
<dbReference type="InterPro" id="IPR029526">
    <property type="entry name" value="PGBD"/>
</dbReference>
<keyword evidence="3" id="KW-1185">Reference proteome</keyword>
<dbReference type="OrthoDB" id="6431208at2759"/>
<feature type="non-terminal residue" evidence="2">
    <location>
        <position position="128"/>
    </location>
</feature>
<dbReference type="PANTHER" id="PTHR46599">
    <property type="entry name" value="PIGGYBAC TRANSPOSABLE ELEMENT-DERIVED PROTEIN 4"/>
    <property type="match status" value="1"/>
</dbReference>
<organism evidence="2 3">
    <name type="scientific">Cinara cedri</name>
    <dbReference type="NCBI Taxonomy" id="506608"/>
    <lineage>
        <taxon>Eukaryota</taxon>
        <taxon>Metazoa</taxon>
        <taxon>Ecdysozoa</taxon>
        <taxon>Arthropoda</taxon>
        <taxon>Hexapoda</taxon>
        <taxon>Insecta</taxon>
        <taxon>Pterygota</taxon>
        <taxon>Neoptera</taxon>
        <taxon>Paraneoptera</taxon>
        <taxon>Hemiptera</taxon>
        <taxon>Sternorrhyncha</taxon>
        <taxon>Aphidomorpha</taxon>
        <taxon>Aphidoidea</taxon>
        <taxon>Aphididae</taxon>
        <taxon>Lachninae</taxon>
        <taxon>Cinara</taxon>
    </lineage>
</organism>
<feature type="domain" description="PiggyBac transposable element-derived protein" evidence="1">
    <location>
        <begin position="3"/>
        <end position="120"/>
    </location>
</feature>
<dbReference type="PANTHER" id="PTHR46599:SF6">
    <property type="entry name" value="DUAL SPECIFICITY PHOSPHATASE 26"/>
    <property type="match status" value="1"/>
</dbReference>
<name>A0A5E4NDJ5_9HEMI</name>